<dbReference type="Gene3D" id="3.30.1240.10">
    <property type="match status" value="1"/>
</dbReference>
<dbReference type="EMBL" id="JBBNGS010000005">
    <property type="protein sequence ID" value="MEQ2637490.1"/>
    <property type="molecule type" value="Genomic_DNA"/>
</dbReference>
<comment type="caution">
    <text evidence="1">The sequence shown here is derived from an EMBL/GenBank/DDBJ whole genome shotgun (WGS) entry which is preliminary data.</text>
</comment>
<dbReference type="Pfam" id="PF08282">
    <property type="entry name" value="Hydrolase_3"/>
    <property type="match status" value="1"/>
</dbReference>
<dbReference type="InterPro" id="IPR006379">
    <property type="entry name" value="HAD-SF_hydro_IIB"/>
</dbReference>
<evidence type="ECO:0000313" key="1">
    <source>
        <dbReference type="EMBL" id="MEQ2637490.1"/>
    </source>
</evidence>
<dbReference type="PANTHER" id="PTHR10000:SF8">
    <property type="entry name" value="HAD SUPERFAMILY HYDROLASE-LIKE, TYPE 3"/>
    <property type="match status" value="1"/>
</dbReference>
<dbReference type="NCBIfam" id="TIGR01484">
    <property type="entry name" value="HAD-SF-IIB"/>
    <property type="match status" value="1"/>
</dbReference>
<sequence>MLKLAFVDMDGTFLNSAKKITPENLAALDLAAQRGVQFVPCTGRNVNGIPEQMVSHPSVNYAVCCNGALVCDVHTGGVLHEVGIDKETVRALYRQVEDLPVTFDIFADSKVYTLADRWHYLDEMPVDEASRAQLKSIRVPFDGTLDQLLAACGTVCRVNVFFMTEEAKSQVWAAVDADASLRRASSLPCNVEVTDVSAHKGAGLRWLCGHLGVDVADTVAFGDASNDVTMLEAAGDGVAMANALPEAVAAANHATSSCDDSGVARYLMPILSTL</sequence>
<gene>
    <name evidence="1" type="ORF">AAAT05_03945</name>
</gene>
<dbReference type="SFLD" id="SFLDS00003">
    <property type="entry name" value="Haloacid_Dehalogenase"/>
    <property type="match status" value="1"/>
</dbReference>
<evidence type="ECO:0000313" key="2">
    <source>
        <dbReference type="Proteomes" id="UP001478817"/>
    </source>
</evidence>
<dbReference type="Proteomes" id="UP001478817">
    <property type="component" value="Unassembled WGS sequence"/>
</dbReference>
<dbReference type="InterPro" id="IPR036412">
    <property type="entry name" value="HAD-like_sf"/>
</dbReference>
<dbReference type="InterPro" id="IPR023214">
    <property type="entry name" value="HAD_sf"/>
</dbReference>
<dbReference type="PROSITE" id="PS01229">
    <property type="entry name" value="COF_2"/>
    <property type="match status" value="1"/>
</dbReference>
<keyword evidence="2" id="KW-1185">Reference proteome</keyword>
<proteinExistence type="predicted"/>
<accession>A0ABV1IGS8</accession>
<organism evidence="1 2">
    <name type="scientific">Paratractidigestivibacter faecalis</name>
    <dbReference type="NCBI Taxonomy" id="2292441"/>
    <lineage>
        <taxon>Bacteria</taxon>
        <taxon>Bacillati</taxon>
        <taxon>Actinomycetota</taxon>
        <taxon>Coriobacteriia</taxon>
        <taxon>Coriobacteriales</taxon>
        <taxon>Atopobiaceae</taxon>
        <taxon>Paratractidigestivibacter</taxon>
    </lineage>
</organism>
<name>A0ABV1IGS8_9ACTN</name>
<dbReference type="SUPFAM" id="SSF56784">
    <property type="entry name" value="HAD-like"/>
    <property type="match status" value="1"/>
</dbReference>
<keyword evidence="1" id="KW-0378">Hydrolase</keyword>
<dbReference type="EC" id="3.1.3.-" evidence="1"/>
<dbReference type="PANTHER" id="PTHR10000">
    <property type="entry name" value="PHOSPHOSERINE PHOSPHATASE"/>
    <property type="match status" value="1"/>
</dbReference>
<protein>
    <submittedName>
        <fullName evidence="1">HAD family hydrolase</fullName>
        <ecNumber evidence="1">3.1.3.-</ecNumber>
    </submittedName>
</protein>
<reference evidence="1 2" key="1">
    <citation type="submission" date="2024-04" db="EMBL/GenBank/DDBJ databases">
        <title>Human intestinal bacterial collection.</title>
        <authorList>
            <person name="Pauvert C."/>
            <person name="Hitch T.C.A."/>
            <person name="Clavel T."/>
        </authorList>
    </citation>
    <scope>NUCLEOTIDE SEQUENCE [LARGE SCALE GENOMIC DNA]</scope>
    <source>
        <strain evidence="1 2">CLA-AA-H197</strain>
    </source>
</reference>
<dbReference type="RefSeq" id="WP_349182001.1">
    <property type="nucleotide sequence ID" value="NZ_JBBNGS010000005.1"/>
</dbReference>
<dbReference type="Gene3D" id="3.40.50.1000">
    <property type="entry name" value="HAD superfamily/HAD-like"/>
    <property type="match status" value="1"/>
</dbReference>
<dbReference type="SFLD" id="SFLDG01140">
    <property type="entry name" value="C2.B:_Phosphomannomutase_and_P"/>
    <property type="match status" value="1"/>
</dbReference>
<dbReference type="NCBIfam" id="TIGR00099">
    <property type="entry name" value="Cof-subfamily"/>
    <property type="match status" value="1"/>
</dbReference>
<dbReference type="GO" id="GO:0016787">
    <property type="term" value="F:hydrolase activity"/>
    <property type="evidence" value="ECO:0007669"/>
    <property type="project" value="UniProtKB-KW"/>
</dbReference>
<dbReference type="InterPro" id="IPR000150">
    <property type="entry name" value="Cof"/>
</dbReference>